<keyword evidence="2" id="KW-1185">Reference proteome</keyword>
<comment type="caution">
    <text evidence="1">The sequence shown here is derived from an EMBL/GenBank/DDBJ whole genome shotgun (WGS) entry which is preliminary data.</text>
</comment>
<dbReference type="EMBL" id="AGEI01000011">
    <property type="protein sequence ID" value="EHR35599.1"/>
    <property type="molecule type" value="Genomic_DNA"/>
</dbReference>
<organism evidence="1 2">
    <name type="scientific">Helcococcus kunzii ATCC 51366</name>
    <dbReference type="NCBI Taxonomy" id="883114"/>
    <lineage>
        <taxon>Bacteria</taxon>
        <taxon>Bacillati</taxon>
        <taxon>Bacillota</taxon>
        <taxon>Tissierellia</taxon>
        <taxon>Tissierellales</taxon>
        <taxon>Peptoniphilaceae</taxon>
        <taxon>Helcococcus</taxon>
    </lineage>
</organism>
<sequence>MKTFKILLLEKFYYYDKLKKKFTIVKYRRSRR</sequence>
<evidence type="ECO:0000313" key="1">
    <source>
        <dbReference type="EMBL" id="EHR35599.1"/>
    </source>
</evidence>
<dbReference type="AlphaFoldDB" id="H3NLS9"/>
<proteinExistence type="predicted"/>
<accession>H3NLS9</accession>
<dbReference type="Proteomes" id="UP000004191">
    <property type="component" value="Unassembled WGS sequence"/>
</dbReference>
<name>H3NLS9_9FIRM</name>
<evidence type="ECO:0000313" key="2">
    <source>
        <dbReference type="Proteomes" id="UP000004191"/>
    </source>
</evidence>
<protein>
    <submittedName>
        <fullName evidence="1">Uncharacterized protein</fullName>
    </submittedName>
</protein>
<reference evidence="1 2" key="1">
    <citation type="submission" date="2012-01" db="EMBL/GenBank/DDBJ databases">
        <title>The Genome Sequence of Helcococcus kunzii ATCC 51366.</title>
        <authorList>
            <consortium name="The Broad Institute Genome Sequencing Platform"/>
            <person name="Earl A."/>
            <person name="Ward D."/>
            <person name="Feldgarden M."/>
            <person name="Gevers D."/>
            <person name="Huys G."/>
            <person name="Young S.K."/>
            <person name="Zeng Q."/>
            <person name="Gargeya S."/>
            <person name="Fitzgerald M."/>
            <person name="Haas B."/>
            <person name="Abouelleil A."/>
            <person name="Alvarado L."/>
            <person name="Arachchi H.M."/>
            <person name="Berlin A."/>
            <person name="Chapman S.B."/>
            <person name="Gearin G."/>
            <person name="Goldberg J."/>
            <person name="Griggs A."/>
            <person name="Gujja S."/>
            <person name="Hansen M."/>
            <person name="Heiman D."/>
            <person name="Howarth C."/>
            <person name="Larimer J."/>
            <person name="Lui A."/>
            <person name="MacDonald P.J.P."/>
            <person name="McCowen C."/>
            <person name="Montmayeur A."/>
            <person name="Murphy C."/>
            <person name="Neiman D."/>
            <person name="Pearson M."/>
            <person name="Priest M."/>
            <person name="Roberts A."/>
            <person name="Saif S."/>
            <person name="Shea T."/>
            <person name="Sisk P."/>
            <person name="Stolte C."/>
            <person name="Sykes S."/>
            <person name="Wortman J."/>
            <person name="Nusbaum C."/>
            <person name="Birren B."/>
        </authorList>
    </citation>
    <scope>NUCLEOTIDE SEQUENCE [LARGE SCALE GENOMIC DNA]</scope>
    <source>
        <strain evidence="1 2">ATCC 51366</strain>
    </source>
</reference>
<gene>
    <name evidence="1" type="ORF">HMPREF9709_00290</name>
</gene>
<dbReference type="HOGENOM" id="CLU_3389777_0_0_9"/>